<dbReference type="PANTHER" id="PTHR10978:SF5">
    <property type="entry name" value="SUCCINATE DEHYDROGENASE CYTOCHROME B560 SUBUNIT, MITOCHONDRIAL"/>
    <property type="match status" value="1"/>
</dbReference>
<dbReference type="InterPro" id="IPR000701">
    <property type="entry name" value="SuccDH_FuR_B_TM-su"/>
</dbReference>
<feature type="binding site" description="axial binding residue" evidence="8">
    <location>
        <position position="83"/>
    </location>
    <ligand>
        <name>heme</name>
        <dbReference type="ChEBI" id="CHEBI:30413"/>
        <note>ligand shared with second transmembrane subunit</note>
    </ligand>
    <ligandPart>
        <name>Fe</name>
        <dbReference type="ChEBI" id="CHEBI:18248"/>
    </ligandPart>
</feature>
<dbReference type="AlphaFoldDB" id="A0A1J0F7I4"/>
<evidence type="ECO:0000256" key="8">
    <source>
        <dbReference type="PIRSR" id="PIRSR000178-1"/>
    </source>
</evidence>
<reference evidence="10" key="1">
    <citation type="journal article" date="2016" name="Genome Biol. Evol.">
        <title>Red Algal Mitochondrial Genomes are More Complete than Previously Reported.</title>
        <authorList>
            <person name="Salomaki E.D."/>
            <person name="Lane C.E."/>
        </authorList>
    </citation>
    <scope>NUCLEOTIDE SEQUENCE</scope>
</reference>
<dbReference type="InterPro" id="IPR034804">
    <property type="entry name" value="SQR/QFR_C/D"/>
</dbReference>
<dbReference type="GO" id="GO:0046872">
    <property type="term" value="F:metal ion binding"/>
    <property type="evidence" value="ECO:0007669"/>
    <property type="project" value="UniProtKB-KW"/>
</dbReference>
<dbReference type="GO" id="GO:0016020">
    <property type="term" value="C:membrane"/>
    <property type="evidence" value="ECO:0007669"/>
    <property type="project" value="UniProtKB-SubCell"/>
</dbReference>
<dbReference type="PANTHER" id="PTHR10978">
    <property type="entry name" value="SUCCINATE DEHYDROGENASE CYTOCHROME B560 SUBUNIT"/>
    <property type="match status" value="1"/>
</dbReference>
<dbReference type="SUPFAM" id="SSF81343">
    <property type="entry name" value="Fumarate reductase respiratory complex transmembrane subunits"/>
    <property type="match status" value="1"/>
</dbReference>
<name>A0A1J0F7I4_9FLOR</name>
<keyword evidence="10" id="KW-0560">Oxidoreductase</keyword>
<proteinExistence type="predicted"/>
<protein>
    <submittedName>
        <fullName evidence="10">Succinate dehydrogenase subunit 3</fullName>
        <ecNumber evidence="10">1.3.5.1</ecNumber>
    </submittedName>
</protein>
<dbReference type="EC" id="1.3.5.1" evidence="10"/>
<feature type="transmembrane region" description="Helical" evidence="9">
    <location>
        <begin position="91"/>
        <end position="118"/>
    </location>
</feature>
<keyword evidence="2 8" id="KW-0349">Heme</keyword>
<organism evidence="10">
    <name type="scientific">Gracilariophila oryzoides</name>
    <dbReference type="NCBI Taxonomy" id="42480"/>
    <lineage>
        <taxon>Eukaryota</taxon>
        <taxon>Rhodophyta</taxon>
        <taxon>Florideophyceae</taxon>
        <taxon>Rhodymeniophycidae</taxon>
        <taxon>Gracilariales</taxon>
        <taxon>Gracilariaceae</taxon>
        <taxon>Gracilariophila</taxon>
    </lineage>
</organism>
<dbReference type="Pfam" id="PF01127">
    <property type="entry name" value="Sdh_cyt"/>
    <property type="match status" value="1"/>
</dbReference>
<dbReference type="GO" id="GO:0009055">
    <property type="term" value="F:electron transfer activity"/>
    <property type="evidence" value="ECO:0007669"/>
    <property type="project" value="InterPro"/>
</dbReference>
<feature type="transmembrane region" description="Helical" evidence="9">
    <location>
        <begin position="63"/>
        <end position="85"/>
    </location>
</feature>
<dbReference type="NCBIfam" id="TIGR02970">
    <property type="entry name" value="succ_dehyd_cytB"/>
    <property type="match status" value="1"/>
</dbReference>
<evidence type="ECO:0000256" key="4">
    <source>
        <dbReference type="ARBA" id="ARBA00022723"/>
    </source>
</evidence>
<dbReference type="Gene3D" id="1.20.1300.10">
    <property type="entry name" value="Fumarate reductase/succinate dehydrogenase, transmembrane subunit"/>
    <property type="match status" value="1"/>
</dbReference>
<dbReference type="PROSITE" id="PS01000">
    <property type="entry name" value="SDH_CYT_1"/>
    <property type="match status" value="1"/>
</dbReference>
<evidence type="ECO:0000256" key="6">
    <source>
        <dbReference type="ARBA" id="ARBA00023004"/>
    </source>
</evidence>
<evidence type="ECO:0000256" key="5">
    <source>
        <dbReference type="ARBA" id="ARBA00022989"/>
    </source>
</evidence>
<feature type="transmembrane region" description="Helical" evidence="9">
    <location>
        <begin position="27"/>
        <end position="51"/>
    </location>
</feature>
<gene>
    <name evidence="10" type="primary">sdhC</name>
</gene>
<evidence type="ECO:0000256" key="3">
    <source>
        <dbReference type="ARBA" id="ARBA00022692"/>
    </source>
</evidence>
<keyword evidence="10" id="KW-0496">Mitochondrion</keyword>
<keyword evidence="5 9" id="KW-1133">Transmembrane helix</keyword>
<evidence type="ECO:0000256" key="7">
    <source>
        <dbReference type="ARBA" id="ARBA00023136"/>
    </source>
</evidence>
<keyword evidence="6 8" id="KW-0408">Iron</keyword>
<dbReference type="GO" id="GO:0008177">
    <property type="term" value="F:succinate dehydrogenase (quinone) activity"/>
    <property type="evidence" value="ECO:0007669"/>
    <property type="project" value="UniProtKB-EC"/>
</dbReference>
<dbReference type="GO" id="GO:0005739">
    <property type="term" value="C:mitochondrion"/>
    <property type="evidence" value="ECO:0007669"/>
    <property type="project" value="GOC"/>
</dbReference>
<comment type="cofactor">
    <cofactor evidence="8">
        <name>heme</name>
        <dbReference type="ChEBI" id="CHEBI:30413"/>
    </cofactor>
    <text evidence="8">The heme is bound between the two transmembrane subunits.</text>
</comment>
<dbReference type="InterPro" id="IPR014314">
    <property type="entry name" value="Succ_DH_cytb556"/>
</dbReference>
<evidence type="ECO:0000256" key="9">
    <source>
        <dbReference type="SAM" id="Phobius"/>
    </source>
</evidence>
<dbReference type="EMBL" id="KX687879">
    <property type="protein sequence ID" value="APC24926.1"/>
    <property type="molecule type" value="Genomic_DNA"/>
</dbReference>
<dbReference type="GO" id="GO:0006121">
    <property type="term" value="P:mitochondrial electron transport, succinate to ubiquinone"/>
    <property type="evidence" value="ECO:0007669"/>
    <property type="project" value="TreeGrafter"/>
</dbReference>
<keyword evidence="4 8" id="KW-0479">Metal-binding</keyword>
<evidence type="ECO:0000313" key="10">
    <source>
        <dbReference type="EMBL" id="APC24926.1"/>
    </source>
</evidence>
<evidence type="ECO:0000256" key="1">
    <source>
        <dbReference type="ARBA" id="ARBA00004141"/>
    </source>
</evidence>
<sequence>MYNRPLSPHLTIYKPQPSSLFSIWHRISGFVLTFLIVFYLISLQVLLYIAYSKDILDNLIIQLEFSFFFQFIYMFNISIFFYHVISGVKHIIWDLGFFITSKFDYLYVLFICFIIVLLL</sequence>
<comment type="subcellular location">
    <subcellularLocation>
        <location evidence="1">Membrane</location>
        <topology evidence="1">Multi-pass membrane protein</topology>
    </subcellularLocation>
</comment>
<dbReference type="GO" id="GO:0006099">
    <property type="term" value="P:tricarboxylic acid cycle"/>
    <property type="evidence" value="ECO:0007669"/>
    <property type="project" value="InterPro"/>
</dbReference>
<geneLocation type="mitochondrion" evidence="10"/>
<keyword evidence="3 9" id="KW-0812">Transmembrane</keyword>
<dbReference type="CDD" id="cd03499">
    <property type="entry name" value="SQR_TypeC_SdhC"/>
    <property type="match status" value="1"/>
</dbReference>
<dbReference type="PIRSF" id="PIRSF000178">
    <property type="entry name" value="SDH_cyt_b560"/>
    <property type="match status" value="1"/>
</dbReference>
<evidence type="ECO:0000256" key="2">
    <source>
        <dbReference type="ARBA" id="ARBA00022617"/>
    </source>
</evidence>
<keyword evidence="7 9" id="KW-0472">Membrane</keyword>
<dbReference type="InterPro" id="IPR018495">
    <property type="entry name" value="Succ_DH_cyt_bsu_CS"/>
</dbReference>
<accession>A0A1J0F7I4</accession>